<organism evidence="1 2">
    <name type="scientific">Prosthecobacter debontii</name>
    <dbReference type="NCBI Taxonomy" id="48467"/>
    <lineage>
        <taxon>Bacteria</taxon>
        <taxon>Pseudomonadati</taxon>
        <taxon>Verrucomicrobiota</taxon>
        <taxon>Verrucomicrobiia</taxon>
        <taxon>Verrucomicrobiales</taxon>
        <taxon>Verrucomicrobiaceae</taxon>
        <taxon>Prosthecobacter</taxon>
    </lineage>
</organism>
<keyword evidence="2" id="KW-1185">Reference proteome</keyword>
<reference evidence="2" key="1">
    <citation type="submission" date="2017-02" db="EMBL/GenBank/DDBJ databases">
        <authorList>
            <person name="Varghese N."/>
            <person name="Submissions S."/>
        </authorList>
    </citation>
    <scope>NUCLEOTIDE SEQUENCE [LARGE SCALE GENOMIC DNA]</scope>
    <source>
        <strain evidence="2">ATCC 700200</strain>
    </source>
</reference>
<evidence type="ECO:0000313" key="2">
    <source>
        <dbReference type="Proteomes" id="UP000190774"/>
    </source>
</evidence>
<dbReference type="EMBL" id="FUYE01000012">
    <property type="protein sequence ID" value="SKB01855.1"/>
    <property type="molecule type" value="Genomic_DNA"/>
</dbReference>
<proteinExistence type="predicted"/>
<accession>A0A1T4YKS3</accession>
<evidence type="ECO:0000313" key="1">
    <source>
        <dbReference type="EMBL" id="SKB01855.1"/>
    </source>
</evidence>
<dbReference type="Proteomes" id="UP000190774">
    <property type="component" value="Unassembled WGS sequence"/>
</dbReference>
<sequence length="142" mass="16010">MEYTKKIAGFRAMVIAPLAVSYAQFTTAVEPSPATAQRIQLEIFDRPLRNASLSLLELISTKQGNISFEQEAVLRSQSLYMQASRYKQAYGTRGWQERGGEIVEELLESSLRSLENKQASADSLETVKRYRDALRTGSSRTR</sequence>
<gene>
    <name evidence="1" type="ORF">SAMN02745166_03484</name>
</gene>
<protein>
    <submittedName>
        <fullName evidence="1">Uncharacterized protein</fullName>
    </submittedName>
</protein>
<dbReference type="AlphaFoldDB" id="A0A1T4YKS3"/>
<dbReference type="RefSeq" id="WP_139373323.1">
    <property type="nucleotide sequence ID" value="NZ_FUYE01000012.1"/>
</dbReference>
<name>A0A1T4YKS3_9BACT</name>